<evidence type="ECO:0000256" key="2">
    <source>
        <dbReference type="ARBA" id="ARBA00022692"/>
    </source>
</evidence>
<evidence type="ECO:0000313" key="8">
    <source>
        <dbReference type="Proteomes" id="UP000614996"/>
    </source>
</evidence>
<sequence length="300" mass="31369">MAHCGSRPGAAWQPETMAGLQARRALGALAAVAALVLVVAGCGGSGGGYGDSSASPSPQRTTPGALASQPPHLEAAPQPSGSPGFPAPTTEAGRRQLLTAVFDDAQDMWAKIFANSGMHYQQAKLTIFTGDVHTGCGEASSDLGPFYCPADHGVYLDTSFFTALQQRFGVQGGLPPAYVVGHEMGHHVQNLVGTLASVQAAQQAAPAQENQLSVRLELQADCYAGVWIHSSYARDLVSDADLNDALHAATVIADDFQQHKATGTVRPDQWTHGSAAQRRQWLATGFTKGDPDSCDTFSAQ</sequence>
<comment type="caution">
    <text evidence="7">The sequence shown here is derived from an EMBL/GenBank/DDBJ whole genome shotgun (WGS) entry which is preliminary data.</text>
</comment>
<name>A0A8J4ABH0_9ACTN</name>
<evidence type="ECO:0000256" key="3">
    <source>
        <dbReference type="ARBA" id="ARBA00022989"/>
    </source>
</evidence>
<dbReference type="GO" id="GO:0016020">
    <property type="term" value="C:membrane"/>
    <property type="evidence" value="ECO:0007669"/>
    <property type="project" value="UniProtKB-SubCell"/>
</dbReference>
<gene>
    <name evidence="7" type="ORF">NUM_25880</name>
</gene>
<dbReference type="InterPro" id="IPR007343">
    <property type="entry name" value="Uncharacterised_pept_Zn_put"/>
</dbReference>
<accession>A0A8J4ABH0</accession>
<proteinExistence type="predicted"/>
<keyword evidence="2 6" id="KW-0812">Transmembrane</keyword>
<keyword evidence="4 6" id="KW-0472">Membrane</keyword>
<dbReference type="PANTHER" id="PTHR30168:SF0">
    <property type="entry name" value="INNER MEMBRANE PROTEIN"/>
    <property type="match status" value="1"/>
</dbReference>
<feature type="region of interest" description="Disordered" evidence="5">
    <location>
        <begin position="48"/>
        <end position="90"/>
    </location>
</feature>
<protein>
    <submittedName>
        <fullName evidence="7">Neutral zinc metallopeptidase</fullName>
    </submittedName>
</protein>
<evidence type="ECO:0000313" key="7">
    <source>
        <dbReference type="EMBL" id="GIL27334.1"/>
    </source>
</evidence>
<reference evidence="8" key="1">
    <citation type="journal article" date="2021" name="Int. J. Syst. Evol. Microbiol.">
        <title>Actinocatenispora comari sp. nov., an endophytic actinomycete isolated from aerial parts of Comarum salesowianum.</title>
        <authorList>
            <person name="Oyunbileg N."/>
            <person name="Iizaka Y."/>
            <person name="Hamada M."/>
            <person name="Davaapurev B.O."/>
            <person name="Fukumoto A."/>
            <person name="Tsetseg B."/>
            <person name="Kato F."/>
            <person name="Tamura T."/>
            <person name="Batkhuu J."/>
            <person name="Anzai Y."/>
        </authorList>
    </citation>
    <scope>NUCLEOTIDE SEQUENCE [LARGE SCALE GENOMIC DNA]</scope>
    <source>
        <strain evidence="8">NUM-2625</strain>
    </source>
</reference>
<comment type="subcellular location">
    <subcellularLocation>
        <location evidence="1">Membrane</location>
        <topology evidence="1">Single-pass membrane protein</topology>
    </subcellularLocation>
</comment>
<keyword evidence="3 6" id="KW-1133">Transmembrane helix</keyword>
<dbReference type="Pfam" id="PF04228">
    <property type="entry name" value="Zn_peptidase"/>
    <property type="match status" value="1"/>
</dbReference>
<dbReference type="EMBL" id="BOPO01000042">
    <property type="protein sequence ID" value="GIL27334.1"/>
    <property type="molecule type" value="Genomic_DNA"/>
</dbReference>
<evidence type="ECO:0000256" key="6">
    <source>
        <dbReference type="SAM" id="Phobius"/>
    </source>
</evidence>
<dbReference type="AlphaFoldDB" id="A0A8J4ABH0"/>
<evidence type="ECO:0000256" key="4">
    <source>
        <dbReference type="ARBA" id="ARBA00023136"/>
    </source>
</evidence>
<organism evidence="7 8">
    <name type="scientific">Actinocatenispora comari</name>
    <dbReference type="NCBI Taxonomy" id="2807577"/>
    <lineage>
        <taxon>Bacteria</taxon>
        <taxon>Bacillati</taxon>
        <taxon>Actinomycetota</taxon>
        <taxon>Actinomycetes</taxon>
        <taxon>Micromonosporales</taxon>
        <taxon>Micromonosporaceae</taxon>
        <taxon>Actinocatenispora</taxon>
    </lineage>
</organism>
<evidence type="ECO:0000256" key="5">
    <source>
        <dbReference type="SAM" id="MobiDB-lite"/>
    </source>
</evidence>
<evidence type="ECO:0000256" key="1">
    <source>
        <dbReference type="ARBA" id="ARBA00004167"/>
    </source>
</evidence>
<keyword evidence="8" id="KW-1185">Reference proteome</keyword>
<dbReference type="Proteomes" id="UP000614996">
    <property type="component" value="Unassembled WGS sequence"/>
</dbReference>
<feature type="transmembrane region" description="Helical" evidence="6">
    <location>
        <begin position="26"/>
        <end position="49"/>
    </location>
</feature>
<dbReference type="PANTHER" id="PTHR30168">
    <property type="entry name" value="PUTATIVE MEMBRANE PROTEIN YPFJ"/>
    <property type="match status" value="1"/>
</dbReference>